<gene>
    <name evidence="2" type="ORF">A1332_22530</name>
</gene>
<keyword evidence="1" id="KW-0812">Transmembrane</keyword>
<comment type="caution">
    <text evidence="2">The sequence shown here is derived from an EMBL/GenBank/DDBJ whole genome shotgun (WGS) entry which is preliminary data.</text>
</comment>
<feature type="transmembrane region" description="Helical" evidence="1">
    <location>
        <begin position="33"/>
        <end position="55"/>
    </location>
</feature>
<dbReference type="EMBL" id="LUUG01000133">
    <property type="protein sequence ID" value="OAH96397.1"/>
    <property type="molecule type" value="Genomic_DNA"/>
</dbReference>
<keyword evidence="1" id="KW-1133">Transmembrane helix</keyword>
<dbReference type="Proteomes" id="UP000078090">
    <property type="component" value="Unassembled WGS sequence"/>
</dbReference>
<organism evidence="2 3">
    <name type="scientific">Methylomonas methanica</name>
    <dbReference type="NCBI Taxonomy" id="421"/>
    <lineage>
        <taxon>Bacteria</taxon>
        <taxon>Pseudomonadati</taxon>
        <taxon>Pseudomonadota</taxon>
        <taxon>Gammaproteobacteria</taxon>
        <taxon>Methylococcales</taxon>
        <taxon>Methylococcaceae</taxon>
        <taxon>Methylomonas</taxon>
    </lineage>
</organism>
<evidence type="ECO:0000313" key="2">
    <source>
        <dbReference type="EMBL" id="OAH96397.1"/>
    </source>
</evidence>
<keyword evidence="1" id="KW-0472">Membrane</keyword>
<evidence type="ECO:0000256" key="1">
    <source>
        <dbReference type="SAM" id="Phobius"/>
    </source>
</evidence>
<reference evidence="2 3" key="1">
    <citation type="submission" date="2016-03" db="EMBL/GenBank/DDBJ databases">
        <authorList>
            <person name="Ploux O."/>
        </authorList>
    </citation>
    <scope>NUCLEOTIDE SEQUENCE [LARGE SCALE GENOMIC DNA]</scope>
    <source>
        <strain evidence="2 3">R-45363</strain>
    </source>
</reference>
<accession>A0A177LSC3</accession>
<evidence type="ECO:0000313" key="3">
    <source>
        <dbReference type="Proteomes" id="UP000078090"/>
    </source>
</evidence>
<sequence>MVMVATATVTVIQRQLCRYPYQCFAAGGDMEAIGAMAAITVAGISVTTGIIKLSIGQVARDIMSHSQH</sequence>
<protein>
    <submittedName>
        <fullName evidence="2">Uncharacterized protein</fullName>
    </submittedName>
</protein>
<name>A0A177LSC3_METMH</name>
<proteinExistence type="predicted"/>
<dbReference type="AlphaFoldDB" id="A0A177LSC3"/>